<dbReference type="Gene3D" id="2.60.120.600">
    <property type="entry name" value="Domain of unknown function DUF1214, C-terminal domain"/>
    <property type="match status" value="1"/>
</dbReference>
<dbReference type="RefSeq" id="WP_201954355.1">
    <property type="nucleotide sequence ID" value="NZ_JAERRJ010000012.1"/>
</dbReference>
<dbReference type="Pfam" id="PF06742">
    <property type="entry name" value="DUF1214"/>
    <property type="match status" value="1"/>
</dbReference>
<proteinExistence type="predicted"/>
<evidence type="ECO:0000256" key="1">
    <source>
        <dbReference type="SAM" id="MobiDB-lite"/>
    </source>
</evidence>
<accession>A0ABS1MDI5</accession>
<comment type="caution">
    <text evidence="4">The sequence shown here is derived from an EMBL/GenBank/DDBJ whole genome shotgun (WGS) entry which is preliminary data.</text>
</comment>
<dbReference type="InterPro" id="IPR037050">
    <property type="entry name" value="DUF1254_sf"/>
</dbReference>
<gene>
    <name evidence="4" type="ORF">JK358_30250</name>
</gene>
<keyword evidence="5" id="KW-1185">Reference proteome</keyword>
<feature type="compositionally biased region" description="Polar residues" evidence="1">
    <location>
        <begin position="143"/>
        <end position="157"/>
    </location>
</feature>
<dbReference type="SUPFAM" id="SSF160935">
    <property type="entry name" value="VPA0735-like"/>
    <property type="match status" value="1"/>
</dbReference>
<reference evidence="4 5" key="1">
    <citation type="submission" date="2021-01" db="EMBL/GenBank/DDBJ databases">
        <title>WGS of actinomycetes isolated from Thailand.</title>
        <authorList>
            <person name="Thawai C."/>
        </authorList>
    </citation>
    <scope>NUCLEOTIDE SEQUENCE [LARGE SCALE GENOMIC DNA]</scope>
    <source>
        <strain evidence="4 5">LPG 2</strain>
    </source>
</reference>
<dbReference type="Gene3D" id="2.60.40.1610">
    <property type="entry name" value="Domain of unknown function DUF1254"/>
    <property type="match status" value="1"/>
</dbReference>
<feature type="domain" description="DUF1254" evidence="3">
    <location>
        <begin position="80"/>
        <end position="217"/>
    </location>
</feature>
<organism evidence="4 5">
    <name type="scientific">Nocardia acididurans</name>
    <dbReference type="NCBI Taxonomy" id="2802282"/>
    <lineage>
        <taxon>Bacteria</taxon>
        <taxon>Bacillati</taxon>
        <taxon>Actinomycetota</taxon>
        <taxon>Actinomycetes</taxon>
        <taxon>Mycobacteriales</taxon>
        <taxon>Nocardiaceae</taxon>
        <taxon>Nocardia</taxon>
    </lineage>
</organism>
<name>A0ABS1MDI5_9NOCA</name>
<evidence type="ECO:0000313" key="4">
    <source>
        <dbReference type="EMBL" id="MBL1078693.1"/>
    </source>
</evidence>
<dbReference type="Proteomes" id="UP000602198">
    <property type="component" value="Unassembled WGS sequence"/>
</dbReference>
<dbReference type="InterPro" id="IPR037049">
    <property type="entry name" value="DUF1214_C_sf"/>
</dbReference>
<dbReference type="InterPro" id="IPR010679">
    <property type="entry name" value="DUF1254"/>
</dbReference>
<dbReference type="PROSITE" id="PS51318">
    <property type="entry name" value="TAT"/>
    <property type="match status" value="1"/>
</dbReference>
<dbReference type="InterPro" id="IPR006311">
    <property type="entry name" value="TAT_signal"/>
</dbReference>
<evidence type="ECO:0000259" key="2">
    <source>
        <dbReference type="Pfam" id="PF06742"/>
    </source>
</evidence>
<dbReference type="PANTHER" id="PTHR36509">
    <property type="entry name" value="BLL3101 PROTEIN"/>
    <property type="match status" value="1"/>
</dbReference>
<dbReference type="InterPro" id="IPR010621">
    <property type="entry name" value="DUF1214"/>
</dbReference>
<dbReference type="EMBL" id="JAERRJ010000012">
    <property type="protein sequence ID" value="MBL1078693.1"/>
    <property type="molecule type" value="Genomic_DNA"/>
</dbReference>
<feature type="region of interest" description="Disordered" evidence="1">
    <location>
        <begin position="143"/>
        <end position="162"/>
    </location>
</feature>
<evidence type="ECO:0000313" key="5">
    <source>
        <dbReference type="Proteomes" id="UP000602198"/>
    </source>
</evidence>
<dbReference type="Pfam" id="PF06863">
    <property type="entry name" value="DUF1254"/>
    <property type="match status" value="1"/>
</dbReference>
<sequence>MNDATEPASPSRAFSRRAWLGLALTTTAALGLAACGKSSDDGGTAPSDDPKAIAADAYTFGYPLVLMDATRAQAEALTPVNQFQHASTLPTPERRDVVRLNLDTLYSIAWLDLTAEPIVLQVPGMESDRYWLMQIMDAWTNTAHNPGSAHPQPNSGAASPPFTYALTGPGWSGRLPEGVTPLPMPTPTVWVLGRVQVNGDADIPNVRAIQQRMKLVPLSAWNAGQPAPVAPVVPVDLSVPSAKQVDAMDPRSFFAKLCALLAIDPPAAADAPAMERFAKLGIKPGGSVTGISDDDLAAAVQTSKKQFADYQDPAQKNENGWQFATDLGAYGTDYQLRAMVALKGLGANLAEDAVYPSLFGTADTDGTPNRYRLHFPAGQLPPVAAFWSLTAYDAESYLIPNPANVYAIGHQIPVTPNPDGSLDLAVQSADPGASVPVGNWLPIPASGPFSLTMRLYAPKDSVLKGDWQVPALTKL</sequence>
<dbReference type="PANTHER" id="PTHR36509:SF2">
    <property type="entry name" value="BLL3101 PROTEIN"/>
    <property type="match status" value="1"/>
</dbReference>
<protein>
    <submittedName>
        <fullName evidence="4">DUF1254 domain-containing protein</fullName>
    </submittedName>
</protein>
<feature type="domain" description="DUF1214" evidence="2">
    <location>
        <begin position="365"/>
        <end position="459"/>
    </location>
</feature>
<evidence type="ECO:0000259" key="3">
    <source>
        <dbReference type="Pfam" id="PF06863"/>
    </source>
</evidence>